<dbReference type="GO" id="GO:0019774">
    <property type="term" value="C:proteasome core complex, beta-subunit complex"/>
    <property type="evidence" value="ECO:0007669"/>
    <property type="project" value="UniProtKB-ARBA"/>
</dbReference>
<keyword evidence="2 10" id="KW-0963">Cytoplasm</keyword>
<dbReference type="Pfam" id="PF00227">
    <property type="entry name" value="Proteasome"/>
    <property type="match status" value="1"/>
</dbReference>
<feature type="active site" description="Nucleophile" evidence="9">
    <location>
        <position position="21"/>
    </location>
</feature>
<keyword evidence="7" id="KW-0865">Zymogen</keyword>
<dbReference type="KEGG" id="ccac:CcaHIS019_0705480"/>
<dbReference type="PROSITE" id="PS51476">
    <property type="entry name" value="PROTEASOME_BETA_2"/>
    <property type="match status" value="1"/>
</dbReference>
<evidence type="ECO:0000256" key="7">
    <source>
        <dbReference type="ARBA" id="ARBA00023145"/>
    </source>
</evidence>
<dbReference type="FunFam" id="3.60.20.10:FF:000010">
    <property type="entry name" value="Proteasome subunit beta type-1"/>
    <property type="match status" value="1"/>
</dbReference>
<comment type="function">
    <text evidence="10">Component of the proteasome, a multicatalytic proteinase complex which is characterized by its ability to cleave peptides with Arg, Phe, Tyr, Leu, and Glu adjacent to the leaving group at neutral or slightly basic pH. The proteasome has an ATP-dependent proteolytic activity.</text>
</comment>
<proteinExistence type="inferred from homology"/>
<evidence type="ECO:0000256" key="4">
    <source>
        <dbReference type="ARBA" id="ARBA00022698"/>
    </source>
</evidence>
<reference evidence="11" key="1">
    <citation type="journal article" date="2023" name="BMC Genomics">
        <title>Chromosome-level genome assemblies of Cutaneotrichosporon spp. (Trichosporonales, Basidiomycota) reveal imbalanced evolution between nucleotide sequences and chromosome synteny.</title>
        <authorList>
            <person name="Kobayashi Y."/>
            <person name="Kayamori A."/>
            <person name="Aoki K."/>
            <person name="Shiwa Y."/>
            <person name="Matsutani M."/>
            <person name="Fujita N."/>
            <person name="Sugita T."/>
            <person name="Iwasaki W."/>
            <person name="Tanaka N."/>
            <person name="Takashima M."/>
        </authorList>
    </citation>
    <scope>NUCLEOTIDE SEQUENCE</scope>
    <source>
        <strain evidence="11">HIS019</strain>
    </source>
</reference>
<dbReference type="GeneID" id="85498837"/>
<evidence type="ECO:0000256" key="8">
    <source>
        <dbReference type="ARBA" id="ARBA00023242"/>
    </source>
</evidence>
<dbReference type="GO" id="GO:0005634">
    <property type="term" value="C:nucleus"/>
    <property type="evidence" value="ECO:0007669"/>
    <property type="project" value="UniProtKB-SubCell"/>
</dbReference>
<dbReference type="RefSeq" id="XP_060460232.1">
    <property type="nucleotide sequence ID" value="XM_060603993.1"/>
</dbReference>
<comment type="subcellular location">
    <subcellularLocation>
        <location evidence="10">Cytoplasm</location>
    </subcellularLocation>
    <subcellularLocation>
        <location evidence="10">Nucleus</location>
    </subcellularLocation>
</comment>
<evidence type="ECO:0000256" key="5">
    <source>
        <dbReference type="ARBA" id="ARBA00022801"/>
    </source>
</evidence>
<name>A0AA48QYV5_9TREE</name>
<keyword evidence="6 10" id="KW-0647">Proteasome</keyword>
<dbReference type="PANTHER" id="PTHR32194:SF0">
    <property type="entry name" value="ATP-DEPENDENT PROTEASE SUBUNIT HSLV"/>
    <property type="match status" value="1"/>
</dbReference>
<dbReference type="EMBL" id="AP028219">
    <property type="protein sequence ID" value="BEI94967.1"/>
    <property type="molecule type" value="Genomic_DNA"/>
</dbReference>
<dbReference type="GO" id="GO:0051603">
    <property type="term" value="P:proteolysis involved in protein catabolic process"/>
    <property type="evidence" value="ECO:0007669"/>
    <property type="project" value="InterPro"/>
</dbReference>
<protein>
    <recommendedName>
        <fullName evidence="10">Proteasome subunit beta</fullName>
    </recommendedName>
</protein>
<dbReference type="CDD" id="cd03762">
    <property type="entry name" value="proteasome_beta_type_6"/>
    <property type="match status" value="1"/>
</dbReference>
<accession>A0AA48QYV5</accession>
<sequence length="293" mass="31312">MDGITNVPIAHLKKGEVNLGTSIMAVQFNGGVVIGADTRTTTGAYIANRVTDKLTHIHDRIYCCRSGSAADTQAVADIVHHHAQLYTSIYGSAPPVATVAALFEKMCYENKDQLSAGIIVAGWDEEKGGSVYNIPLGGGMFQQPWAIGGSGSTYVYGYCDATYRENWGEEQTIEFVKNTLALAMSRDGSSGGCIRMCVITKDAARRIFIPGNELPRFWEGKEVVGSSAGVTAQVPGAAAAAHFFKQYLAPPFRPSPKQSPHNLYNATLDSVLPGRVGLAANPLVTLLLRSGEQ</sequence>
<keyword evidence="5" id="KW-0378">Hydrolase</keyword>
<dbReference type="InterPro" id="IPR016050">
    <property type="entry name" value="Proteasome_bsu_CS"/>
</dbReference>
<keyword evidence="4" id="KW-0888">Threonine protease</keyword>
<evidence type="ECO:0000256" key="2">
    <source>
        <dbReference type="ARBA" id="ARBA00022490"/>
    </source>
</evidence>
<dbReference type="PRINTS" id="PR00141">
    <property type="entry name" value="PROTEASOME"/>
</dbReference>
<dbReference type="InterPro" id="IPR000243">
    <property type="entry name" value="Pept_T1A_subB"/>
</dbReference>
<dbReference type="SUPFAM" id="SSF56235">
    <property type="entry name" value="N-terminal nucleophile aminohydrolases (Ntn hydrolases)"/>
    <property type="match status" value="1"/>
</dbReference>
<gene>
    <name evidence="11" type="primary">PRE3</name>
    <name evidence="11" type="ORF">CcaverHIS019_0705480</name>
</gene>
<keyword evidence="12" id="KW-1185">Reference proteome</keyword>
<keyword evidence="8 10" id="KW-0539">Nucleus</keyword>
<dbReference type="Proteomes" id="UP001233271">
    <property type="component" value="Chromosome 7b"/>
</dbReference>
<evidence type="ECO:0000313" key="12">
    <source>
        <dbReference type="Proteomes" id="UP001233271"/>
    </source>
</evidence>
<dbReference type="Gene3D" id="3.60.20.10">
    <property type="entry name" value="Glutamine Phosphoribosylpyrophosphate, subunit 1, domain 1"/>
    <property type="match status" value="1"/>
</dbReference>
<dbReference type="GO" id="GO:0004298">
    <property type="term" value="F:threonine-type endopeptidase activity"/>
    <property type="evidence" value="ECO:0007669"/>
    <property type="project" value="UniProtKB-KW"/>
</dbReference>
<evidence type="ECO:0000313" key="11">
    <source>
        <dbReference type="EMBL" id="BEI94967.1"/>
    </source>
</evidence>
<dbReference type="PROSITE" id="PS00854">
    <property type="entry name" value="PROTEASOME_BETA_1"/>
    <property type="match status" value="1"/>
</dbReference>
<comment type="similarity">
    <text evidence="10">Belongs to the peptidase T1B family.</text>
</comment>
<evidence type="ECO:0000256" key="6">
    <source>
        <dbReference type="ARBA" id="ARBA00022942"/>
    </source>
</evidence>
<comment type="subunit">
    <text evidence="10">Component of the proteasome complex.</text>
</comment>
<dbReference type="AlphaFoldDB" id="A0AA48QYV5"/>
<organism evidence="11 12">
    <name type="scientific">Cutaneotrichosporon cavernicola</name>
    <dbReference type="NCBI Taxonomy" id="279322"/>
    <lineage>
        <taxon>Eukaryota</taxon>
        <taxon>Fungi</taxon>
        <taxon>Dikarya</taxon>
        <taxon>Basidiomycota</taxon>
        <taxon>Agaricomycotina</taxon>
        <taxon>Tremellomycetes</taxon>
        <taxon>Trichosporonales</taxon>
        <taxon>Trichosporonaceae</taxon>
        <taxon>Cutaneotrichosporon</taxon>
    </lineage>
</organism>
<evidence type="ECO:0000256" key="10">
    <source>
        <dbReference type="RuleBase" id="RU004203"/>
    </source>
</evidence>
<dbReference type="InterPro" id="IPR023333">
    <property type="entry name" value="Proteasome_suB-type"/>
</dbReference>
<dbReference type="InterPro" id="IPR029055">
    <property type="entry name" value="Ntn_hydrolases_N"/>
</dbReference>
<evidence type="ECO:0000256" key="9">
    <source>
        <dbReference type="PIRSR" id="PIRSR600243-1"/>
    </source>
</evidence>
<keyword evidence="3" id="KW-0645">Protease</keyword>
<comment type="catalytic activity">
    <reaction evidence="1">
        <text>Cleavage of peptide bonds with very broad specificity.</text>
        <dbReference type="EC" id="3.4.25.1"/>
    </reaction>
</comment>
<dbReference type="GO" id="GO:0005737">
    <property type="term" value="C:cytoplasm"/>
    <property type="evidence" value="ECO:0007669"/>
    <property type="project" value="UniProtKB-SubCell"/>
</dbReference>
<evidence type="ECO:0000256" key="3">
    <source>
        <dbReference type="ARBA" id="ARBA00022670"/>
    </source>
</evidence>
<dbReference type="InterPro" id="IPR001353">
    <property type="entry name" value="Proteasome_sua/b"/>
</dbReference>
<evidence type="ECO:0000256" key="1">
    <source>
        <dbReference type="ARBA" id="ARBA00001198"/>
    </source>
</evidence>
<dbReference type="PANTHER" id="PTHR32194">
    <property type="entry name" value="METALLOPROTEASE TLDD"/>
    <property type="match status" value="1"/>
</dbReference>